<evidence type="ECO:0000313" key="3">
    <source>
        <dbReference type="Proteomes" id="UP000250321"/>
    </source>
</evidence>
<gene>
    <name evidence="2" type="ORF">Pyn_34505</name>
</gene>
<organism evidence="2 3">
    <name type="scientific">Prunus yedoensis var. nudiflora</name>
    <dbReference type="NCBI Taxonomy" id="2094558"/>
    <lineage>
        <taxon>Eukaryota</taxon>
        <taxon>Viridiplantae</taxon>
        <taxon>Streptophyta</taxon>
        <taxon>Embryophyta</taxon>
        <taxon>Tracheophyta</taxon>
        <taxon>Spermatophyta</taxon>
        <taxon>Magnoliopsida</taxon>
        <taxon>eudicotyledons</taxon>
        <taxon>Gunneridae</taxon>
        <taxon>Pentapetalae</taxon>
        <taxon>rosids</taxon>
        <taxon>fabids</taxon>
        <taxon>Rosales</taxon>
        <taxon>Rosaceae</taxon>
        <taxon>Amygdaloideae</taxon>
        <taxon>Amygdaleae</taxon>
        <taxon>Prunus</taxon>
    </lineage>
</organism>
<feature type="coiled-coil region" evidence="1">
    <location>
        <begin position="15"/>
        <end position="49"/>
    </location>
</feature>
<reference evidence="2 3" key="1">
    <citation type="submission" date="2018-02" db="EMBL/GenBank/DDBJ databases">
        <title>Draft genome of wild Prunus yedoensis var. nudiflora.</title>
        <authorList>
            <person name="Baek S."/>
            <person name="Kim J.-H."/>
            <person name="Choi K."/>
            <person name="Kim G.-B."/>
            <person name="Cho A."/>
            <person name="Jang H."/>
            <person name="Shin C.-H."/>
            <person name="Yu H.-J."/>
            <person name="Mun J.-H."/>
        </authorList>
    </citation>
    <scope>NUCLEOTIDE SEQUENCE [LARGE SCALE GENOMIC DNA]</scope>
    <source>
        <strain evidence="3">cv. Jeju island</strain>
        <tissue evidence="2">Leaf</tissue>
    </source>
</reference>
<comment type="caution">
    <text evidence="2">The sequence shown here is derived from an EMBL/GenBank/DDBJ whole genome shotgun (WGS) entry which is preliminary data.</text>
</comment>
<keyword evidence="3" id="KW-1185">Reference proteome</keyword>
<keyword evidence="1" id="KW-0175">Coiled coil</keyword>
<name>A0A314ZT03_PRUYE</name>
<accession>A0A314ZT03</accession>
<evidence type="ECO:0000256" key="1">
    <source>
        <dbReference type="SAM" id="Coils"/>
    </source>
</evidence>
<protein>
    <submittedName>
        <fullName evidence="2">Uncharacterized protein</fullName>
    </submittedName>
</protein>
<dbReference type="AlphaFoldDB" id="A0A314ZT03"/>
<dbReference type="EMBL" id="PJQY01000015">
    <property type="protein sequence ID" value="PQQ21327.1"/>
    <property type="molecule type" value="Genomic_DNA"/>
</dbReference>
<sequence>MDVRAAVEAAKAAKAKTIHEDLMDKAKDIKELQQKMRGYIKELELEVERVGVGNTGRRNKSPLIITTMCRCRSC</sequence>
<proteinExistence type="predicted"/>
<evidence type="ECO:0000313" key="2">
    <source>
        <dbReference type="EMBL" id="PQQ21327.1"/>
    </source>
</evidence>
<dbReference type="Proteomes" id="UP000250321">
    <property type="component" value="Unassembled WGS sequence"/>
</dbReference>